<accession>A0A6J7W8V1</accession>
<sequence length="533" mass="59940">MLPLKTILKVGTILGEGVRNYTVEKVTNEAIYLRGHPDAQRGEKGNRKGALRIIPTVVIEDILHGLESKVITLDDIVRKRGNEKTDDLFSLLGVDHDKFILGYDSTIYKICELCFNNATDTSIRCNSAISTNTLPKPFLLLAGISGTGKTRFVREQASAHYSGDLSNYCLIPVRPDWHEPSDLLGYISRIGQGGSRYVVTDLLRFVSKVWQDAWASATAEELVCKAPADMTPYWLCLDEMNLAPVEQYFADYLSILETRKWQDGSYHCDPLLKSDTIKQLDSAGQQALRADLQLDDVLFDDLWNYFVNVGIPLPPNLIVAGTVNMDETTHGFSRKVVDRAFTIDFGVFYPNNFADYFEPATRPKTLGFPVLSQVTKVDLDTVFSDKDGAKSIAFLNAINIVLKGTPFELAYRALNELLLAVVCFNPKNETELQAVWDDFLMSKVLPRIDGDTDKLKSIGDDGKLQANDDDSSLLTQLLAVIELQFSVIWSKERPDLLRENINKNVLEVDCRAKQKLDWMQKRLADNSFTTFWP</sequence>
<name>A0A6J7W8V1_9ZZZZ</name>
<dbReference type="EMBL" id="CAFBRZ010000090">
    <property type="protein sequence ID" value="CAB5160048.1"/>
    <property type="molecule type" value="Genomic_DNA"/>
</dbReference>
<dbReference type="Gene3D" id="3.40.50.300">
    <property type="entry name" value="P-loop containing nucleotide triphosphate hydrolases"/>
    <property type="match status" value="1"/>
</dbReference>
<gene>
    <name evidence="1" type="ORF">UFOPK4444_01227</name>
</gene>
<dbReference type="AlphaFoldDB" id="A0A6J7W8V1"/>
<organism evidence="1">
    <name type="scientific">freshwater metagenome</name>
    <dbReference type="NCBI Taxonomy" id="449393"/>
    <lineage>
        <taxon>unclassified sequences</taxon>
        <taxon>metagenomes</taxon>
        <taxon>ecological metagenomes</taxon>
    </lineage>
</organism>
<reference evidence="1" key="1">
    <citation type="submission" date="2020-05" db="EMBL/GenBank/DDBJ databases">
        <authorList>
            <person name="Chiriac C."/>
            <person name="Salcher M."/>
            <person name="Ghai R."/>
            <person name="Kavagutti S V."/>
        </authorList>
    </citation>
    <scope>NUCLEOTIDE SEQUENCE</scope>
</reference>
<dbReference type="SUPFAM" id="SSF52540">
    <property type="entry name" value="P-loop containing nucleoside triphosphate hydrolases"/>
    <property type="match status" value="1"/>
</dbReference>
<protein>
    <submittedName>
        <fullName evidence="1">Unannotated protein</fullName>
    </submittedName>
</protein>
<proteinExistence type="predicted"/>
<evidence type="ECO:0000313" key="1">
    <source>
        <dbReference type="EMBL" id="CAB5160048.1"/>
    </source>
</evidence>
<dbReference type="InterPro" id="IPR027417">
    <property type="entry name" value="P-loop_NTPase"/>
</dbReference>